<evidence type="ECO:0000313" key="5">
    <source>
        <dbReference type="Proteomes" id="UP001162060"/>
    </source>
</evidence>
<keyword evidence="2" id="KW-0813">Transport</keyword>
<accession>A0AAV1UXZ2</accession>
<keyword evidence="2" id="KW-0679">Respiratory chain</keyword>
<dbReference type="Proteomes" id="UP001162060">
    <property type="component" value="Unassembled WGS sequence"/>
</dbReference>
<dbReference type="PANTHER" id="PTHR12910">
    <property type="entry name" value="NADH-UBIQUINONE OXIDOREDUCTASE SUBUNIT B17.2"/>
    <property type="match status" value="1"/>
</dbReference>
<evidence type="ECO:0000256" key="1">
    <source>
        <dbReference type="ARBA" id="ARBA00007355"/>
    </source>
</evidence>
<dbReference type="InterPro" id="IPR007763">
    <property type="entry name" value="NDUFA12"/>
</dbReference>
<keyword evidence="2" id="KW-0472">Membrane</keyword>
<evidence type="ECO:0000256" key="2">
    <source>
        <dbReference type="RuleBase" id="RU363103"/>
    </source>
</evidence>
<organism evidence="4 5">
    <name type="scientific">Peronospora matthiolae</name>
    <dbReference type="NCBI Taxonomy" id="2874970"/>
    <lineage>
        <taxon>Eukaryota</taxon>
        <taxon>Sar</taxon>
        <taxon>Stramenopiles</taxon>
        <taxon>Oomycota</taxon>
        <taxon>Peronosporomycetes</taxon>
        <taxon>Peronosporales</taxon>
        <taxon>Peronosporaceae</taxon>
        <taxon>Peronospora</taxon>
    </lineage>
</organism>
<evidence type="ECO:0000256" key="3">
    <source>
        <dbReference type="SAM" id="MobiDB-lite"/>
    </source>
</evidence>
<comment type="subcellular location">
    <subcellularLocation>
        <location evidence="2">Mitochondrion inner membrane</location>
        <topology evidence="2">Peripheral membrane protein</topology>
        <orientation evidence="2">Matrix side</orientation>
    </subcellularLocation>
</comment>
<keyword evidence="2" id="KW-0999">Mitochondrion inner membrane</keyword>
<comment type="function">
    <text evidence="2">Accessory subunit of the mitochondrial membrane respiratory chain NADH dehydrogenase (Complex I), that is believed not to be involved in catalysis. Complex I functions in the transfer of electrons from NADH to the respiratory chain. The immediate electron acceptor for the enzyme is believed to be ubiquinone.</text>
</comment>
<name>A0AAV1UXZ2_9STRA</name>
<comment type="similarity">
    <text evidence="1 2">Belongs to the complex I NDUFA12 subunit family.</text>
</comment>
<feature type="region of interest" description="Disordered" evidence="3">
    <location>
        <begin position="210"/>
        <end position="231"/>
    </location>
</feature>
<dbReference type="PANTHER" id="PTHR12910:SF2">
    <property type="entry name" value="NADH DEHYDROGENASE [UBIQUINONE] 1 ALPHA SUBCOMPLEX SUBUNIT 12"/>
    <property type="match status" value="1"/>
</dbReference>
<dbReference type="Pfam" id="PF05071">
    <property type="entry name" value="NDUFA12"/>
    <property type="match status" value="1"/>
</dbReference>
<keyword evidence="2" id="KW-0249">Electron transport</keyword>
<comment type="caution">
    <text evidence="4">The sequence shown here is derived from an EMBL/GenBank/DDBJ whole genome shotgun (WGS) entry which is preliminary data.</text>
</comment>
<dbReference type="GO" id="GO:0045271">
    <property type="term" value="C:respiratory chain complex I"/>
    <property type="evidence" value="ECO:0007669"/>
    <property type="project" value="InterPro"/>
</dbReference>
<sequence>MVLLHGRQAALVGGRRLLLQQQQPHRHPLPLHLVQTRSLFTVLEKYLEAYKRYGFKGTLWKLYNPGDVKFGRFVGQDENGFKYYEDPTEVYGQDRWTEFNVDSWDEVEGTLIPPKWHLWMHHMTDSIPGEPGQDAAKWEKKTIVEHSDAPFANHLGESVPYYPNKTLYRSRGYNVGSVAIAPSEPDQYYLQPGHLRRTRKHDQRFFAHVDYNNPENSDESREQSLRPADVN</sequence>
<evidence type="ECO:0000313" key="4">
    <source>
        <dbReference type="EMBL" id="CAK7938357.1"/>
    </source>
</evidence>
<dbReference type="AlphaFoldDB" id="A0AAV1UXZ2"/>
<reference evidence="4" key="1">
    <citation type="submission" date="2024-01" db="EMBL/GenBank/DDBJ databases">
        <authorList>
            <person name="Webb A."/>
        </authorList>
    </citation>
    <scope>NUCLEOTIDE SEQUENCE</scope>
    <source>
        <strain evidence="4">Pm1</strain>
    </source>
</reference>
<keyword evidence="2" id="KW-0496">Mitochondrion</keyword>
<dbReference type="GO" id="GO:0006979">
    <property type="term" value="P:response to oxidative stress"/>
    <property type="evidence" value="ECO:0007669"/>
    <property type="project" value="TreeGrafter"/>
</dbReference>
<protein>
    <recommendedName>
        <fullName evidence="2">NADH dehydrogenase [ubiquinone] 1 alpha subcomplex subunit 12</fullName>
    </recommendedName>
</protein>
<gene>
    <name evidence="4" type="ORF">PM001_LOCUS23507</name>
</gene>
<proteinExistence type="inferred from homology"/>
<dbReference type="GO" id="GO:0005743">
    <property type="term" value="C:mitochondrial inner membrane"/>
    <property type="evidence" value="ECO:0007669"/>
    <property type="project" value="UniProtKB-SubCell"/>
</dbReference>
<dbReference type="EMBL" id="CAKLBY020000229">
    <property type="protein sequence ID" value="CAK7938357.1"/>
    <property type="molecule type" value="Genomic_DNA"/>
</dbReference>